<feature type="domain" description="Carbohydrate kinase PfkB" evidence="7">
    <location>
        <begin position="11"/>
        <end position="290"/>
    </location>
</feature>
<accession>A0A432LW54</accession>
<dbReference type="GO" id="GO:0016052">
    <property type="term" value="P:carbohydrate catabolic process"/>
    <property type="evidence" value="ECO:0007669"/>
    <property type="project" value="UniProtKB-ARBA"/>
</dbReference>
<evidence type="ECO:0000259" key="7">
    <source>
        <dbReference type="Pfam" id="PF00294"/>
    </source>
</evidence>
<name>A0A432LW54_9GAMM</name>
<dbReference type="AlphaFoldDB" id="A0A432LW54"/>
<evidence type="ECO:0000313" key="8">
    <source>
        <dbReference type="EMBL" id="RUL66320.1"/>
    </source>
</evidence>
<dbReference type="RefSeq" id="WP_126672946.1">
    <property type="nucleotide sequence ID" value="NZ_RYZR01000003.1"/>
</dbReference>
<reference evidence="8 9" key="1">
    <citation type="submission" date="2018-12" db="EMBL/GenBank/DDBJ databases">
        <title>Dyella dinghuensis sp. nov. DHOA06 and Dyella choica sp. nov. 4M-K27, isolated from forest soil.</title>
        <authorList>
            <person name="Qiu L.-H."/>
            <person name="Gao Z.-H."/>
        </authorList>
    </citation>
    <scope>NUCLEOTIDE SEQUENCE [LARGE SCALE GENOMIC DNA]</scope>
    <source>
        <strain evidence="8 9">DHOA06</strain>
    </source>
</reference>
<evidence type="ECO:0000256" key="3">
    <source>
        <dbReference type="ARBA" id="ARBA00022741"/>
    </source>
</evidence>
<keyword evidence="2 6" id="KW-0808">Transferase</keyword>
<dbReference type="InterPro" id="IPR011611">
    <property type="entry name" value="PfkB_dom"/>
</dbReference>
<keyword evidence="3" id="KW-0547">Nucleotide-binding</keyword>
<dbReference type="Proteomes" id="UP000267077">
    <property type="component" value="Unassembled WGS sequence"/>
</dbReference>
<dbReference type="CDD" id="cd01164">
    <property type="entry name" value="FruK_PfkB_like"/>
    <property type="match status" value="1"/>
</dbReference>
<dbReference type="Pfam" id="PF00294">
    <property type="entry name" value="PfkB"/>
    <property type="match status" value="1"/>
</dbReference>
<dbReference type="InterPro" id="IPR002173">
    <property type="entry name" value="Carboh/pur_kinase_PfkB_CS"/>
</dbReference>
<dbReference type="GO" id="GO:0008443">
    <property type="term" value="F:phosphofructokinase activity"/>
    <property type="evidence" value="ECO:0007669"/>
    <property type="project" value="TreeGrafter"/>
</dbReference>
<comment type="caution">
    <text evidence="8">The sequence shown here is derived from an EMBL/GenBank/DDBJ whole genome shotgun (WGS) entry which is preliminary data.</text>
</comment>
<proteinExistence type="inferred from homology"/>
<evidence type="ECO:0000256" key="4">
    <source>
        <dbReference type="ARBA" id="ARBA00022777"/>
    </source>
</evidence>
<keyword evidence="4 8" id="KW-0418">Kinase</keyword>
<dbReference type="Gene3D" id="3.40.1190.20">
    <property type="match status" value="1"/>
</dbReference>
<dbReference type="NCBIfam" id="TIGR03168">
    <property type="entry name" value="1-PFK"/>
    <property type="match status" value="1"/>
</dbReference>
<evidence type="ECO:0000256" key="1">
    <source>
        <dbReference type="ARBA" id="ARBA00010688"/>
    </source>
</evidence>
<evidence type="ECO:0000313" key="9">
    <source>
        <dbReference type="Proteomes" id="UP000267077"/>
    </source>
</evidence>
<dbReference type="PIRSF" id="PIRSF000535">
    <property type="entry name" value="1PFK/6PFK/LacC"/>
    <property type="match status" value="1"/>
</dbReference>
<keyword evidence="5" id="KW-0067">ATP-binding</keyword>
<evidence type="ECO:0000256" key="5">
    <source>
        <dbReference type="ARBA" id="ARBA00022840"/>
    </source>
</evidence>
<dbReference type="PANTHER" id="PTHR46566">
    <property type="entry name" value="1-PHOSPHOFRUCTOKINASE-RELATED"/>
    <property type="match status" value="1"/>
</dbReference>
<dbReference type="OrthoDB" id="9801219at2"/>
<dbReference type="PROSITE" id="PS00584">
    <property type="entry name" value="PFKB_KINASES_2"/>
    <property type="match status" value="1"/>
</dbReference>
<dbReference type="EMBL" id="RYZR01000003">
    <property type="protein sequence ID" value="RUL66320.1"/>
    <property type="molecule type" value="Genomic_DNA"/>
</dbReference>
<dbReference type="InterPro" id="IPR029056">
    <property type="entry name" value="Ribokinase-like"/>
</dbReference>
<evidence type="ECO:0000256" key="2">
    <source>
        <dbReference type="ARBA" id="ARBA00022679"/>
    </source>
</evidence>
<dbReference type="GO" id="GO:0005524">
    <property type="term" value="F:ATP binding"/>
    <property type="evidence" value="ECO:0007669"/>
    <property type="project" value="UniProtKB-KW"/>
</dbReference>
<evidence type="ECO:0000256" key="6">
    <source>
        <dbReference type="PIRNR" id="PIRNR000535"/>
    </source>
</evidence>
<dbReference type="FunFam" id="3.40.1190.20:FF:000001">
    <property type="entry name" value="Phosphofructokinase"/>
    <property type="match status" value="1"/>
</dbReference>
<gene>
    <name evidence="8" type="ORF">EKH79_06500</name>
</gene>
<keyword evidence="9" id="KW-1185">Reference proteome</keyword>
<dbReference type="GO" id="GO:0005829">
    <property type="term" value="C:cytosol"/>
    <property type="evidence" value="ECO:0007669"/>
    <property type="project" value="TreeGrafter"/>
</dbReference>
<dbReference type="SUPFAM" id="SSF53613">
    <property type="entry name" value="Ribokinase-like"/>
    <property type="match status" value="1"/>
</dbReference>
<dbReference type="PANTHER" id="PTHR46566:SF5">
    <property type="entry name" value="1-PHOSPHOFRUCTOKINASE"/>
    <property type="match status" value="1"/>
</dbReference>
<sequence>MITVAGFNTAIDRFIQLEALNPGEVHRVQVEHVYPGGKGVHVAQTIAALGERVQLIGLVDATHRALIDRRMRERGVAFHGVDVGGELRHCLALRDARGTITEILGQGPELLRSECEALLEHFRRSIDESELVILCGSLPRGLTATVYAGLVEYARQRGKRCLVDASGDAMRHAIDAKPFMVKPNRDEISEWIGQPVNDLLAAERAAVALRERGVAVPVVTMGELGAVAADESGVWHAQGSSIRVRNSVGSGDCFLAGFAVALKRNMPLDEALRLAVASGMANAQTEETGFAERSSVESLLPSVKVSRLREPEKAHSTSPR</sequence>
<dbReference type="InterPro" id="IPR017583">
    <property type="entry name" value="Tagatose/fructose_Pkinase"/>
</dbReference>
<dbReference type="GO" id="GO:0044281">
    <property type="term" value="P:small molecule metabolic process"/>
    <property type="evidence" value="ECO:0007669"/>
    <property type="project" value="UniProtKB-ARBA"/>
</dbReference>
<protein>
    <recommendedName>
        <fullName evidence="6">Phosphofructokinase</fullName>
    </recommendedName>
</protein>
<organism evidence="8 9">
    <name type="scientific">Dyella dinghuensis</name>
    <dbReference type="NCBI Taxonomy" id="1920169"/>
    <lineage>
        <taxon>Bacteria</taxon>
        <taxon>Pseudomonadati</taxon>
        <taxon>Pseudomonadota</taxon>
        <taxon>Gammaproteobacteria</taxon>
        <taxon>Lysobacterales</taxon>
        <taxon>Rhodanobacteraceae</taxon>
        <taxon>Dyella</taxon>
    </lineage>
</organism>
<comment type="similarity">
    <text evidence="1 6">Belongs to the carbohydrate kinase PfkB family.</text>
</comment>